<protein>
    <submittedName>
        <fullName evidence="1">Uncharacterized protein</fullName>
    </submittedName>
</protein>
<name>A7N097_VIBC1</name>
<gene>
    <name evidence="1" type="ordered locus">VIBHAR_02544</name>
</gene>
<sequence length="86" mass="9556">MHQIKPSIEINTARIDTKLLIEALVVENHGAKLIHVEESFTEHIEDMDEALFNDLQKLAIVLRNGLINLVGQDTASAIQIAVEISI</sequence>
<reference evidence="1 2" key="1">
    <citation type="submission" date="2007-08" db="EMBL/GenBank/DDBJ databases">
        <authorList>
            <consortium name="The Vibrio harveyi Genome Sequencing Project"/>
            <person name="Bassler B."/>
            <person name="Clifton S.W."/>
            <person name="Fulton L."/>
            <person name="Delehaunty K."/>
            <person name="Fronick C."/>
            <person name="Harrison M."/>
            <person name="Markivic C."/>
            <person name="Fulton R."/>
            <person name="Tin-Wollam A.-M."/>
            <person name="Shah N."/>
            <person name="Pepin K."/>
            <person name="Nash W."/>
            <person name="Thiruvilangam P."/>
            <person name="Bhonagiri V."/>
            <person name="Waters C."/>
            <person name="Tu K.C."/>
            <person name="Irgon J."/>
            <person name="Wilson R.K."/>
        </authorList>
    </citation>
    <scope>NUCLEOTIDE SEQUENCE [LARGE SCALE GENOMIC DNA]</scope>
    <source>
        <strain evidence="2">ATCC BAA-1116 / BB120</strain>
    </source>
</reference>
<dbReference type="AlphaFoldDB" id="A7N097"/>
<proteinExistence type="predicted"/>
<dbReference type="Proteomes" id="UP000008152">
    <property type="component" value="Chromosome I"/>
</dbReference>
<dbReference type="KEGG" id="vha:VIBHAR_02544"/>
<dbReference type="EMBL" id="CP000789">
    <property type="protein sequence ID" value="ABU71505.1"/>
    <property type="molecule type" value="Genomic_DNA"/>
</dbReference>
<organism evidence="1 2">
    <name type="scientific">Vibrio campbellii (strain ATCC BAA-1116)</name>
    <dbReference type="NCBI Taxonomy" id="2902295"/>
    <lineage>
        <taxon>Bacteria</taxon>
        <taxon>Pseudomonadati</taxon>
        <taxon>Pseudomonadota</taxon>
        <taxon>Gammaproteobacteria</taxon>
        <taxon>Vibrionales</taxon>
        <taxon>Vibrionaceae</taxon>
        <taxon>Vibrio</taxon>
    </lineage>
</organism>
<evidence type="ECO:0000313" key="1">
    <source>
        <dbReference type="EMBL" id="ABU71505.1"/>
    </source>
</evidence>
<evidence type="ECO:0000313" key="2">
    <source>
        <dbReference type="Proteomes" id="UP000008152"/>
    </source>
</evidence>
<accession>A7N097</accession>